<keyword evidence="4" id="KW-0645">Protease</keyword>
<organism evidence="4 5">
    <name type="scientific">Shewanella halifaxensis (strain HAW-EB4)</name>
    <dbReference type="NCBI Taxonomy" id="458817"/>
    <lineage>
        <taxon>Bacteria</taxon>
        <taxon>Pseudomonadati</taxon>
        <taxon>Pseudomonadota</taxon>
        <taxon>Gammaproteobacteria</taxon>
        <taxon>Alteromonadales</taxon>
        <taxon>Shewanellaceae</taxon>
        <taxon>Shewanella</taxon>
    </lineage>
</organism>
<protein>
    <submittedName>
        <fullName evidence="4">D-alanyl-D-alanine carboxypeptidase/D-alanyl-D-alanine-endopeptidase</fullName>
        <ecNumber evidence="4">3.4.16.4</ecNumber>
    </submittedName>
</protein>
<dbReference type="MEROPS" id="S13.001"/>
<dbReference type="KEGG" id="shl:Shal_2055"/>
<evidence type="ECO:0000313" key="5">
    <source>
        <dbReference type="Proteomes" id="UP000001317"/>
    </source>
</evidence>
<keyword evidence="2 4" id="KW-0378">Hydrolase</keyword>
<dbReference type="SUPFAM" id="SSF56601">
    <property type="entry name" value="beta-lactamase/transpeptidase-like"/>
    <property type="match status" value="1"/>
</dbReference>
<dbReference type="InterPro" id="IPR012338">
    <property type="entry name" value="Beta-lactam/transpept-like"/>
</dbReference>
<accession>B0TT55</accession>
<evidence type="ECO:0000256" key="2">
    <source>
        <dbReference type="ARBA" id="ARBA00022801"/>
    </source>
</evidence>
<keyword evidence="4" id="KW-0121">Carboxypeptidase</keyword>
<dbReference type="eggNOG" id="COG2027">
    <property type="taxonomic scope" value="Bacteria"/>
</dbReference>
<dbReference type="RefSeq" id="WP_012277146.1">
    <property type="nucleotide sequence ID" value="NC_010334.1"/>
</dbReference>
<dbReference type="GO" id="GO:0006508">
    <property type="term" value="P:proteolysis"/>
    <property type="evidence" value="ECO:0007669"/>
    <property type="project" value="InterPro"/>
</dbReference>
<dbReference type="NCBIfam" id="TIGR00666">
    <property type="entry name" value="PBP4"/>
    <property type="match status" value="1"/>
</dbReference>
<evidence type="ECO:0000256" key="1">
    <source>
        <dbReference type="ARBA" id="ARBA00006096"/>
    </source>
</evidence>
<gene>
    <name evidence="4" type="ordered locus">Shal_2055</name>
</gene>
<dbReference type="HOGENOM" id="CLU_017692_1_1_6"/>
<comment type="similarity">
    <text evidence="1">Belongs to the peptidase S13 family.</text>
</comment>
<dbReference type="STRING" id="458817.Shal_2055"/>
<dbReference type="PRINTS" id="PR00922">
    <property type="entry name" value="DADACBPTASE3"/>
</dbReference>
<keyword evidence="5" id="KW-1185">Reference proteome</keyword>
<proteinExistence type="inferred from homology"/>
<dbReference type="AlphaFoldDB" id="B0TT55"/>
<dbReference type="EMBL" id="CP000931">
    <property type="protein sequence ID" value="ABZ76616.1"/>
    <property type="molecule type" value="Genomic_DNA"/>
</dbReference>
<keyword evidence="3" id="KW-0732">Signal</keyword>
<name>B0TT55_SHEHH</name>
<dbReference type="Pfam" id="PF02113">
    <property type="entry name" value="Peptidase_S13"/>
    <property type="match status" value="1"/>
</dbReference>
<dbReference type="Proteomes" id="UP000001317">
    <property type="component" value="Chromosome"/>
</dbReference>
<evidence type="ECO:0000313" key="4">
    <source>
        <dbReference type="EMBL" id="ABZ76616.1"/>
    </source>
</evidence>
<dbReference type="InterPro" id="IPR000667">
    <property type="entry name" value="Peptidase_S13"/>
</dbReference>
<reference evidence="4" key="1">
    <citation type="submission" date="2008-01" db="EMBL/GenBank/DDBJ databases">
        <title>Complete sequence of Shewanella halifaxensis HAW-EB4.</title>
        <authorList>
            <consortium name="US DOE Joint Genome Institute"/>
            <person name="Copeland A."/>
            <person name="Lucas S."/>
            <person name="Lapidus A."/>
            <person name="Glavina del Rio T."/>
            <person name="Dalin E."/>
            <person name="Tice H."/>
            <person name="Bruce D."/>
            <person name="Goodwin L."/>
            <person name="Pitluck S."/>
            <person name="Sims D."/>
            <person name="Brettin T."/>
            <person name="Detter J.C."/>
            <person name="Han C."/>
            <person name="Kuske C.R."/>
            <person name="Schmutz J."/>
            <person name="Larimer F."/>
            <person name="Land M."/>
            <person name="Hauser L."/>
            <person name="Kyrpides N."/>
            <person name="Kim E."/>
            <person name="Zhao J.-S."/>
            <person name="Richardson P."/>
        </authorList>
    </citation>
    <scope>NUCLEOTIDE SEQUENCE [LARGE SCALE GENOMIC DNA]</scope>
    <source>
        <strain evidence="4">HAW-EB4</strain>
    </source>
</reference>
<dbReference type="GO" id="GO:0009002">
    <property type="term" value="F:serine-type D-Ala-D-Ala carboxypeptidase activity"/>
    <property type="evidence" value="ECO:0007669"/>
    <property type="project" value="UniProtKB-EC"/>
</dbReference>
<dbReference type="PANTHER" id="PTHR30023">
    <property type="entry name" value="D-ALANYL-D-ALANINE CARBOXYPEPTIDASE"/>
    <property type="match status" value="1"/>
</dbReference>
<feature type="signal peptide" evidence="3">
    <location>
        <begin position="1"/>
        <end position="20"/>
    </location>
</feature>
<dbReference type="Gene3D" id="3.50.80.20">
    <property type="entry name" value="D-Ala-D-Ala carboxypeptidase C, peptidase S13"/>
    <property type="match status" value="1"/>
</dbReference>
<evidence type="ECO:0000256" key="3">
    <source>
        <dbReference type="SAM" id="SignalP"/>
    </source>
</evidence>
<sequence>MLKRFVAATTLCLIATSAVADDYLANMVKAIEPKTSQTAIVVSPLNLNDEGHVSSPAYRKDAQRLFVPASTMKLLTAVAATTALGKDFRFKTQIDSFVGIKNRRIEGDLFIRFDGDPTLTGRDLRQLFKQLKKHGLDHIDGNLYLIGDQQETLQAPGWVWDDLGICYAAPVSRYIVNQNCVKAKLSPTLADNQGKLTFSQFEPVSIASTAVFDKVGDTPFCELSLQRQANNEFILSGCHAGQKPLNLAIAISDPALYAQKTVANTLTSIGINIKGDVLLTSKRPANTILLAEHQSKPLSELTDIMLLKSDNLIADSLLKRLGQYIYGVPGTFINGSAAMKQILTEQGVDLSSANIVDGSGLSRYNLLSADQLIQVLLLLKQKEQLNFLIDQLPIAGKSGTLKYRNGYTASPLKGSVLAKTGSMMGVTNLAGFIKKDGQLSQAFVILENGHSPSVKKSELAPFNVLFLQSMVQRARP</sequence>
<feature type="chain" id="PRO_5002753690" evidence="3">
    <location>
        <begin position="21"/>
        <end position="476"/>
    </location>
</feature>
<dbReference type="PANTHER" id="PTHR30023:SF0">
    <property type="entry name" value="PENICILLIN-SENSITIVE CARBOXYPEPTIDASE A"/>
    <property type="match status" value="1"/>
</dbReference>
<dbReference type="Gene3D" id="3.40.710.10">
    <property type="entry name" value="DD-peptidase/beta-lactamase superfamily"/>
    <property type="match status" value="2"/>
</dbReference>
<dbReference type="EC" id="3.4.16.4" evidence="4"/>
<dbReference type="GO" id="GO:0000270">
    <property type="term" value="P:peptidoglycan metabolic process"/>
    <property type="evidence" value="ECO:0007669"/>
    <property type="project" value="TreeGrafter"/>
</dbReference>